<sequence>MDTQNNILYDADMYLRISREDGDKAESDSIANQREMIQAFLKEHPEIILRNVRVDDGYSGVNFERPSLSP</sequence>
<dbReference type="AlphaFoldDB" id="A0A7G8TF80"/>
<feature type="domain" description="Resolvase/invertase-type recombinase catalytic" evidence="1">
    <location>
        <begin position="13"/>
        <end position="68"/>
    </location>
</feature>
<evidence type="ECO:0000313" key="3">
    <source>
        <dbReference type="Proteomes" id="UP000515909"/>
    </source>
</evidence>
<dbReference type="KEGG" id="cfem:HCR03_08715"/>
<reference evidence="2 3" key="1">
    <citation type="submission" date="2020-08" db="EMBL/GenBank/DDBJ databases">
        <title>The isolate Caproiciproducens sp. 7D4C2 produces n-caproate at mildly acidic conditions from hexoses: genome and rBOX comparison with related strains and chain-elongating bacteria.</title>
        <authorList>
            <person name="Esquivel-Elizondo S."/>
            <person name="Bagci C."/>
            <person name="Temovska M."/>
            <person name="Jeon B.S."/>
            <person name="Bessarab I."/>
            <person name="Williams R.B.H."/>
            <person name="Huson D.H."/>
            <person name="Angenent L.T."/>
        </authorList>
    </citation>
    <scope>NUCLEOTIDE SEQUENCE [LARGE SCALE GENOMIC DNA]</scope>
    <source>
        <strain evidence="2 3">7D4C2</strain>
    </source>
</reference>
<dbReference type="Pfam" id="PF00239">
    <property type="entry name" value="Resolvase"/>
    <property type="match status" value="1"/>
</dbReference>
<name>A0A7G8TF80_9FIRM</name>
<evidence type="ECO:0000313" key="2">
    <source>
        <dbReference type="EMBL" id="QNK42271.1"/>
    </source>
</evidence>
<protein>
    <submittedName>
        <fullName evidence="2">Recombinase family protein</fullName>
    </submittedName>
</protein>
<dbReference type="Gene3D" id="3.40.50.1390">
    <property type="entry name" value="Resolvase, N-terminal catalytic domain"/>
    <property type="match status" value="1"/>
</dbReference>
<evidence type="ECO:0000259" key="1">
    <source>
        <dbReference type="Pfam" id="PF00239"/>
    </source>
</evidence>
<dbReference type="SUPFAM" id="SSF53041">
    <property type="entry name" value="Resolvase-like"/>
    <property type="match status" value="1"/>
</dbReference>
<proteinExistence type="predicted"/>
<organism evidence="2 3">
    <name type="scientific">Caproicibacter fermentans</name>
    <dbReference type="NCBI Taxonomy" id="2576756"/>
    <lineage>
        <taxon>Bacteria</taxon>
        <taxon>Bacillati</taxon>
        <taxon>Bacillota</taxon>
        <taxon>Clostridia</taxon>
        <taxon>Eubacteriales</taxon>
        <taxon>Acutalibacteraceae</taxon>
        <taxon>Caproicibacter</taxon>
    </lineage>
</organism>
<dbReference type="Proteomes" id="UP000515909">
    <property type="component" value="Chromosome"/>
</dbReference>
<dbReference type="GO" id="GO:0000150">
    <property type="term" value="F:DNA strand exchange activity"/>
    <property type="evidence" value="ECO:0007669"/>
    <property type="project" value="InterPro"/>
</dbReference>
<dbReference type="InterPro" id="IPR006119">
    <property type="entry name" value="Resolv_N"/>
</dbReference>
<accession>A0A7G8TF80</accession>
<dbReference type="RefSeq" id="WP_187037727.1">
    <property type="nucleotide sequence ID" value="NZ_CP060286.1"/>
</dbReference>
<gene>
    <name evidence="2" type="ORF">HCR03_08715</name>
</gene>
<dbReference type="GO" id="GO:0003677">
    <property type="term" value="F:DNA binding"/>
    <property type="evidence" value="ECO:0007669"/>
    <property type="project" value="InterPro"/>
</dbReference>
<dbReference type="InterPro" id="IPR036162">
    <property type="entry name" value="Resolvase-like_N_sf"/>
</dbReference>
<dbReference type="EMBL" id="CP060286">
    <property type="protein sequence ID" value="QNK42271.1"/>
    <property type="molecule type" value="Genomic_DNA"/>
</dbReference>